<dbReference type="InterPro" id="IPR001444">
    <property type="entry name" value="Flag_bb_rod_N"/>
</dbReference>
<keyword evidence="11" id="KW-0969">Cilium</keyword>
<dbReference type="Pfam" id="PF06429">
    <property type="entry name" value="Flg_bbr_C"/>
    <property type="match status" value="1"/>
</dbReference>
<keyword evidence="12" id="KW-1185">Reference proteome</keyword>
<evidence type="ECO:0000313" key="12">
    <source>
        <dbReference type="Proteomes" id="UP001139319"/>
    </source>
</evidence>
<dbReference type="NCBIfam" id="TIGR03506">
    <property type="entry name" value="FlgEFG_subfam"/>
    <property type="match status" value="2"/>
</dbReference>
<name>A0A9X2HY26_9GAMM</name>
<dbReference type="GO" id="GO:0071978">
    <property type="term" value="P:bacterial-type flagellum-dependent swarming motility"/>
    <property type="evidence" value="ECO:0007669"/>
    <property type="project" value="TreeGrafter"/>
</dbReference>
<dbReference type="RefSeq" id="WP_253966907.1">
    <property type="nucleotide sequence ID" value="NZ_JAMFTH010000001.1"/>
</dbReference>
<feature type="region of interest" description="Disordered" evidence="6">
    <location>
        <begin position="288"/>
        <end position="328"/>
    </location>
</feature>
<keyword evidence="11" id="KW-0966">Cell projection</keyword>
<evidence type="ECO:0000259" key="9">
    <source>
        <dbReference type="Pfam" id="PF07559"/>
    </source>
</evidence>
<evidence type="ECO:0000256" key="3">
    <source>
        <dbReference type="ARBA" id="ARBA00019015"/>
    </source>
</evidence>
<dbReference type="InterPro" id="IPR011491">
    <property type="entry name" value="FlgE_D2"/>
</dbReference>
<reference evidence="11" key="1">
    <citation type="submission" date="2022-05" db="EMBL/GenBank/DDBJ databases">
        <authorList>
            <person name="Sun H.-N."/>
        </authorList>
    </citation>
    <scope>NUCLEOTIDE SEQUENCE</scope>
    <source>
        <strain evidence="11">HB14</strain>
    </source>
</reference>
<dbReference type="InterPro" id="IPR037058">
    <property type="entry name" value="Falgellar_hook_FlgE_sf"/>
</dbReference>
<dbReference type="Pfam" id="PF22692">
    <property type="entry name" value="LlgE_F_G_D1"/>
    <property type="match status" value="1"/>
</dbReference>
<dbReference type="AlphaFoldDB" id="A0A9X2HY26"/>
<evidence type="ECO:0000259" key="7">
    <source>
        <dbReference type="Pfam" id="PF00460"/>
    </source>
</evidence>
<keyword evidence="11" id="KW-0282">Flagellum</keyword>
<comment type="similarity">
    <text evidence="2 5">Belongs to the flagella basal body rod proteins family.</text>
</comment>
<feature type="domain" description="Flagellar hook protein FlgE D2" evidence="9">
    <location>
        <begin position="521"/>
        <end position="687"/>
    </location>
</feature>
<dbReference type="SUPFAM" id="SSF117143">
    <property type="entry name" value="Flagellar hook protein flgE"/>
    <property type="match status" value="1"/>
</dbReference>
<dbReference type="PANTHER" id="PTHR30435:SF1">
    <property type="entry name" value="FLAGELLAR HOOK PROTEIN FLGE"/>
    <property type="match status" value="1"/>
</dbReference>
<dbReference type="PANTHER" id="PTHR30435">
    <property type="entry name" value="FLAGELLAR PROTEIN"/>
    <property type="match status" value="1"/>
</dbReference>
<reference evidence="11" key="2">
    <citation type="submission" date="2023-01" db="EMBL/GenBank/DDBJ databases">
        <title>Gilvimarinus xylanilyticus HB14 isolated from Caulerpa lentillifera aquaculture base in Hainan, China.</title>
        <authorList>
            <person name="Zhang Y.-J."/>
        </authorList>
    </citation>
    <scope>NUCLEOTIDE SEQUENCE</scope>
    <source>
        <strain evidence="11">HB14</strain>
    </source>
</reference>
<dbReference type="Pfam" id="PF07559">
    <property type="entry name" value="FlgE_D2"/>
    <property type="match status" value="1"/>
</dbReference>
<accession>A0A9X2HY26</accession>
<evidence type="ECO:0000256" key="2">
    <source>
        <dbReference type="ARBA" id="ARBA00009677"/>
    </source>
</evidence>
<proteinExistence type="inferred from homology"/>
<dbReference type="InterPro" id="IPR010930">
    <property type="entry name" value="Flg_bb/hook_C_dom"/>
</dbReference>
<evidence type="ECO:0000256" key="6">
    <source>
        <dbReference type="SAM" id="MobiDB-lite"/>
    </source>
</evidence>
<dbReference type="GO" id="GO:0009425">
    <property type="term" value="C:bacterial-type flagellum basal body"/>
    <property type="evidence" value="ECO:0007669"/>
    <property type="project" value="UniProtKB-SubCell"/>
</dbReference>
<evidence type="ECO:0000256" key="1">
    <source>
        <dbReference type="ARBA" id="ARBA00004117"/>
    </source>
</evidence>
<dbReference type="GO" id="GO:0009424">
    <property type="term" value="C:bacterial-type flagellum hook"/>
    <property type="evidence" value="ECO:0007669"/>
    <property type="project" value="TreeGrafter"/>
</dbReference>
<dbReference type="InterPro" id="IPR020013">
    <property type="entry name" value="Flagellar_FlgE/F/G"/>
</dbReference>
<dbReference type="InterPro" id="IPR053967">
    <property type="entry name" value="LlgE_F_G-like_D1"/>
</dbReference>
<sequence>MSFNTALSGIRAANTDLEVTGNNIANASTTGFKTSRVEFGDVYASSLLGSGSNTPGSGVGVQNIRQQFGQGNLNFTDNQLDLAVNGGGFFVVDDGGDQLFTRAGAFGLDQDGYVVTNTGYNLQGYTADEDGNVSGILSDLQVDVSTQAPRQTTDVSASINVNANQQVLETVGQSFSTDGLAVGESLKGLREPTTTIIDTGVNTGALAGLAVGETRSVTAQFSLTRNPGEDDERSVDIDIDDDFSSPDELVQEINNQILAGNINAVATLDGGVIKIQDGTEGVDSNFDIAETSTTPPAGPSVDIDGTNFDPSQFTVEEQGEPAQDNGYAPQQLVISNPEGTEVTYNSEQGASAAQTASELNALPGVSATATTTATIDGLTLDNSSQTLQLNGVVLTSSDINALADEINNLTTSTLPGISAEVVTDPGTNQDNLVLTSSVGTDLNFSFADGGSSGFITVLGSNTAGSNQTLDLNTDPAMGDASQSIVVGGQISILMDEGYEVASATPAVGNLFAPLGPASFTEVPVNQFDPEDQATYNHATSNTIFDSMGNPHVMTQYFVKQPYDPNNPSTSPNHWVMYVQVDGQEVGDPDPTLPPPENTLPTQAAFNVHFNQDGTLNESLTDTMLISNWTPRDEQGNEIGALGPLPVLQGGSTPVAEPPSSSNFLIDLAGSTQFGAEFAVEQLDQDGYTTGRLSGLDVNDSGIIFARFTNGEAQVLGQVALANFANVEALKPVGDTMWAQSADTGEAVIGAPGSASLGSINSGALEESNVDLSSQLVNLIIAQRNFQASAKTIETANQTTQTIINLR</sequence>
<evidence type="ECO:0000256" key="4">
    <source>
        <dbReference type="ARBA" id="ARBA00023143"/>
    </source>
</evidence>
<comment type="function">
    <text evidence="5">A flexible structure which links the flagellar filament to the drive apparatus in the basal body.</text>
</comment>
<feature type="domain" description="Flagellar hook protein FlgE/F/G-like D1" evidence="10">
    <location>
        <begin position="83"/>
        <end position="145"/>
    </location>
</feature>
<evidence type="ECO:0000313" key="11">
    <source>
        <dbReference type="EMBL" id="MCP8898636.1"/>
    </source>
</evidence>
<evidence type="ECO:0000259" key="8">
    <source>
        <dbReference type="Pfam" id="PF06429"/>
    </source>
</evidence>
<dbReference type="EMBL" id="JAMFTH010000001">
    <property type="protein sequence ID" value="MCP8898636.1"/>
    <property type="molecule type" value="Genomic_DNA"/>
</dbReference>
<comment type="subcellular location">
    <subcellularLocation>
        <location evidence="1 5">Bacterial flagellum basal body</location>
    </subcellularLocation>
</comment>
<evidence type="ECO:0000259" key="10">
    <source>
        <dbReference type="Pfam" id="PF22692"/>
    </source>
</evidence>
<organism evidence="11 12">
    <name type="scientific">Gilvimarinus xylanilyticus</name>
    <dbReference type="NCBI Taxonomy" id="2944139"/>
    <lineage>
        <taxon>Bacteria</taxon>
        <taxon>Pseudomonadati</taxon>
        <taxon>Pseudomonadota</taxon>
        <taxon>Gammaproteobacteria</taxon>
        <taxon>Cellvibrionales</taxon>
        <taxon>Cellvibrionaceae</taxon>
        <taxon>Gilvimarinus</taxon>
    </lineage>
</organism>
<feature type="domain" description="Flagellar basal body rod protein N-terminal" evidence="7">
    <location>
        <begin position="3"/>
        <end position="33"/>
    </location>
</feature>
<keyword evidence="4 5" id="KW-0975">Bacterial flagellum</keyword>
<gene>
    <name evidence="11" type="ORF">M6D89_04910</name>
</gene>
<dbReference type="GO" id="GO:0005829">
    <property type="term" value="C:cytosol"/>
    <property type="evidence" value="ECO:0007669"/>
    <property type="project" value="TreeGrafter"/>
</dbReference>
<dbReference type="Pfam" id="PF00460">
    <property type="entry name" value="Flg_bb_rod"/>
    <property type="match status" value="1"/>
</dbReference>
<dbReference type="InterPro" id="IPR037925">
    <property type="entry name" value="FlgE/F/G-like"/>
</dbReference>
<dbReference type="Proteomes" id="UP001139319">
    <property type="component" value="Unassembled WGS sequence"/>
</dbReference>
<feature type="domain" description="Flagellar basal-body/hook protein C-terminal" evidence="8">
    <location>
        <begin position="761"/>
        <end position="805"/>
    </location>
</feature>
<evidence type="ECO:0000256" key="5">
    <source>
        <dbReference type="RuleBase" id="RU362116"/>
    </source>
</evidence>
<protein>
    <recommendedName>
        <fullName evidence="3 5">Flagellar hook protein FlgE</fullName>
    </recommendedName>
</protein>
<dbReference type="Gene3D" id="2.60.98.20">
    <property type="entry name" value="Flagellar hook protein FlgE"/>
    <property type="match status" value="1"/>
</dbReference>
<comment type="caution">
    <text evidence="11">The sequence shown here is derived from an EMBL/GenBank/DDBJ whole genome shotgun (WGS) entry which is preliminary data.</text>
</comment>